<protein>
    <recommendedName>
        <fullName evidence="3">DUF4421 domain-containing protein</fullName>
    </recommendedName>
</protein>
<proteinExistence type="predicted"/>
<organism evidence="1 2">
    <name type="scientific">Hymenobacter artigasi</name>
    <dbReference type="NCBI Taxonomy" id="2719616"/>
    <lineage>
        <taxon>Bacteria</taxon>
        <taxon>Pseudomonadati</taxon>
        <taxon>Bacteroidota</taxon>
        <taxon>Cytophagia</taxon>
        <taxon>Cytophagales</taxon>
        <taxon>Hymenobacteraceae</taxon>
        <taxon>Hymenobacter</taxon>
    </lineage>
</organism>
<comment type="caution">
    <text evidence="1">The sequence shown here is derived from an EMBL/GenBank/DDBJ whole genome shotgun (WGS) entry which is preliminary data.</text>
</comment>
<dbReference type="Proteomes" id="UP000717634">
    <property type="component" value="Unassembled WGS sequence"/>
</dbReference>
<evidence type="ECO:0008006" key="3">
    <source>
        <dbReference type="Google" id="ProtNLM"/>
    </source>
</evidence>
<sequence>MRFLHLSGLLLGLGRAAAQDIPVYPPPAPLDTAGLGRTDAQTFANSQVVGMGPSKGLIVKYERIPGNFSLRSTAVGSSVGDYNTTISKNANLVIKAYAPLLNHPHLKLILGLNYDRQEFQFSTPATTDQYGLYSNIENKGLSVIGAQLAVIRPVDAVHWYLFRAKTELNGDYNSGELNVGDYLKVTSEFIYGWKRSSTFAWGIGMQLGYNLGRQSLYPVIVYNRSFNPRWGVEALFPARVLVRRNLSSNALLFAGYEVASNNYNIKLRNAFASPNNPRVTSLELRQIDLKFRLRYERELLSFLWTGIEAGYRYNYQLNAFDRTNSTRDRLIDSQLGGTPYASLDLFIVPPKKLLQKAERRRK</sequence>
<keyword evidence="2" id="KW-1185">Reference proteome</keyword>
<name>A0ABX1HBS8_9BACT</name>
<accession>A0ABX1HBS8</accession>
<reference evidence="1 2" key="1">
    <citation type="submission" date="2020-03" db="EMBL/GenBank/DDBJ databases">
        <title>Genomic Encyclopedia of Type Strains, Phase IV (KMG-V): Genome sequencing to study the core and pangenomes of soil and plant-associated prokaryotes.</title>
        <authorList>
            <person name="Whitman W."/>
        </authorList>
    </citation>
    <scope>NUCLEOTIDE SEQUENCE [LARGE SCALE GENOMIC DNA]</scope>
    <source>
        <strain evidence="1 2">1B</strain>
    </source>
</reference>
<dbReference type="RefSeq" id="WP_168671277.1">
    <property type="nucleotide sequence ID" value="NZ_JAAVTK010000001.1"/>
</dbReference>
<evidence type="ECO:0000313" key="2">
    <source>
        <dbReference type="Proteomes" id="UP000717634"/>
    </source>
</evidence>
<gene>
    <name evidence="1" type="ORF">HBN54_000191</name>
</gene>
<dbReference type="EMBL" id="JAAVTK010000001">
    <property type="protein sequence ID" value="NKI87612.1"/>
    <property type="molecule type" value="Genomic_DNA"/>
</dbReference>
<evidence type="ECO:0000313" key="1">
    <source>
        <dbReference type="EMBL" id="NKI87612.1"/>
    </source>
</evidence>